<dbReference type="RefSeq" id="WP_190298909.1">
    <property type="nucleotide sequence ID" value="NZ_CP061172.1"/>
</dbReference>
<sequence length="277" mass="30493">MAVRHETELYAPVKAFFENLGYEVKGEVRNCDLVGIKPGQQTPLIVEIKKTFNLALVLQGMQRLKLSSNVYVAVERNRAKKGAVNQRWNELVGLCRQLGLGLLTVTHFKTKPPLVEVLCKPAAPSDNVHNAAKVRHGSRKEKLLREFHARSGDHNTGGSTRRKLVTAYREKALRVAAALQGLGEAAPAQLARIAAVSTAAAVLQHNYYGWFERVSRGRYRLTPFGEAALNEYAAVLQEHGIKTAAEIDAELDEDSGQLQIAEAPITYSTVVVEAEDD</sequence>
<dbReference type="EMBL" id="CP061172">
    <property type="protein sequence ID" value="QNR68842.1"/>
    <property type="molecule type" value="Genomic_DNA"/>
</dbReference>
<accession>A0A7H0YCN4</accession>
<proteinExistence type="predicted"/>
<evidence type="ECO:0000313" key="2">
    <source>
        <dbReference type="Proteomes" id="UP000516384"/>
    </source>
</evidence>
<dbReference type="Proteomes" id="UP000516384">
    <property type="component" value="Chromosome"/>
</dbReference>
<dbReference type="Pfam" id="PF09929">
    <property type="entry name" value="DUF2161"/>
    <property type="match status" value="1"/>
</dbReference>
<evidence type="ECO:0000313" key="1">
    <source>
        <dbReference type="EMBL" id="QNR68842.1"/>
    </source>
</evidence>
<gene>
    <name evidence="1" type="ORF">IAQ67_07355</name>
</gene>
<name>A0A7H0YCN4_9BACL</name>
<organism evidence="1 2">
    <name type="scientific">Paenibacillus peoriae</name>
    <dbReference type="NCBI Taxonomy" id="59893"/>
    <lineage>
        <taxon>Bacteria</taxon>
        <taxon>Bacillati</taxon>
        <taxon>Bacillota</taxon>
        <taxon>Bacilli</taxon>
        <taxon>Bacillales</taxon>
        <taxon>Paenibacillaceae</taxon>
        <taxon>Paenibacillus</taxon>
    </lineage>
</organism>
<protein>
    <submittedName>
        <fullName evidence="1">Uncharacterized protein</fullName>
    </submittedName>
</protein>
<reference evidence="1 2" key="1">
    <citation type="submission" date="2020-09" db="EMBL/GenBank/DDBJ databases">
        <title>Characterization of Paenibacillus peoriae strain ZF390 with broad-spectrum antimicrobial activity as a potential biocontrol agent.</title>
        <authorList>
            <person name="Li L."/>
            <person name="Zhao Y."/>
            <person name="Li B."/>
            <person name="Xie X."/>
        </authorList>
    </citation>
    <scope>NUCLEOTIDE SEQUENCE [LARGE SCALE GENOMIC DNA]</scope>
    <source>
        <strain evidence="1 2">ZF390</strain>
    </source>
</reference>
<dbReference type="InterPro" id="IPR018679">
    <property type="entry name" value="DUF2161"/>
</dbReference>
<dbReference type="AlphaFoldDB" id="A0A7H0YCN4"/>